<evidence type="ECO:0000313" key="2">
    <source>
        <dbReference type="EMBL" id="MPC90996.1"/>
    </source>
</evidence>
<organism evidence="2 3">
    <name type="scientific">Portunus trituberculatus</name>
    <name type="common">Swimming crab</name>
    <name type="synonym">Neptunus trituberculatus</name>
    <dbReference type="NCBI Taxonomy" id="210409"/>
    <lineage>
        <taxon>Eukaryota</taxon>
        <taxon>Metazoa</taxon>
        <taxon>Ecdysozoa</taxon>
        <taxon>Arthropoda</taxon>
        <taxon>Crustacea</taxon>
        <taxon>Multicrustacea</taxon>
        <taxon>Malacostraca</taxon>
        <taxon>Eumalacostraca</taxon>
        <taxon>Eucarida</taxon>
        <taxon>Decapoda</taxon>
        <taxon>Pleocyemata</taxon>
        <taxon>Brachyura</taxon>
        <taxon>Eubrachyura</taxon>
        <taxon>Portunoidea</taxon>
        <taxon>Portunidae</taxon>
        <taxon>Portuninae</taxon>
        <taxon>Portunus</taxon>
    </lineage>
</organism>
<comment type="caution">
    <text evidence="2">The sequence shown here is derived from an EMBL/GenBank/DDBJ whole genome shotgun (WGS) entry which is preliminary data.</text>
</comment>
<gene>
    <name evidence="2" type="ORF">E2C01_086004</name>
</gene>
<name>A0A5B7JAD8_PORTR</name>
<proteinExistence type="predicted"/>
<sequence length="108" mass="12190">MRRCMGPTEAAGQRVTTPLCHPTEGDNEWIRPSPDLALKLYSSSVVRKSESKRKVRKIKEAATSGHRRPGNVIPAVTSHYSHVMDGCTTNQINCNEGDTQHYRRRNEE</sequence>
<dbReference type="AlphaFoldDB" id="A0A5B7JAD8"/>
<keyword evidence="3" id="KW-1185">Reference proteome</keyword>
<dbReference type="EMBL" id="VSRR010086225">
    <property type="protein sequence ID" value="MPC90996.1"/>
    <property type="molecule type" value="Genomic_DNA"/>
</dbReference>
<reference evidence="2 3" key="1">
    <citation type="submission" date="2019-05" db="EMBL/GenBank/DDBJ databases">
        <title>Another draft genome of Portunus trituberculatus and its Hox gene families provides insights of decapod evolution.</title>
        <authorList>
            <person name="Jeong J.-H."/>
            <person name="Song I."/>
            <person name="Kim S."/>
            <person name="Choi T."/>
            <person name="Kim D."/>
            <person name="Ryu S."/>
            <person name="Kim W."/>
        </authorList>
    </citation>
    <scope>NUCLEOTIDE SEQUENCE [LARGE SCALE GENOMIC DNA]</scope>
    <source>
        <tissue evidence="2">Muscle</tissue>
    </source>
</reference>
<feature type="region of interest" description="Disordered" evidence="1">
    <location>
        <begin position="1"/>
        <end position="27"/>
    </location>
</feature>
<dbReference type="Proteomes" id="UP000324222">
    <property type="component" value="Unassembled WGS sequence"/>
</dbReference>
<evidence type="ECO:0000256" key="1">
    <source>
        <dbReference type="SAM" id="MobiDB-lite"/>
    </source>
</evidence>
<accession>A0A5B7JAD8</accession>
<evidence type="ECO:0000313" key="3">
    <source>
        <dbReference type="Proteomes" id="UP000324222"/>
    </source>
</evidence>
<protein>
    <submittedName>
        <fullName evidence="2">Uncharacterized protein</fullName>
    </submittedName>
</protein>